<evidence type="ECO:0008006" key="3">
    <source>
        <dbReference type="Google" id="ProtNLM"/>
    </source>
</evidence>
<gene>
    <name evidence="1" type="ORF">DFH07DRAFT_1061042</name>
</gene>
<dbReference type="Proteomes" id="UP001215280">
    <property type="component" value="Unassembled WGS sequence"/>
</dbReference>
<proteinExistence type="predicted"/>
<accession>A0AAD7ND71</accession>
<reference evidence="1" key="1">
    <citation type="submission" date="2023-03" db="EMBL/GenBank/DDBJ databases">
        <title>Massive genome expansion in bonnet fungi (Mycena s.s.) driven by repeated elements and novel gene families across ecological guilds.</title>
        <authorList>
            <consortium name="Lawrence Berkeley National Laboratory"/>
            <person name="Harder C.B."/>
            <person name="Miyauchi S."/>
            <person name="Viragh M."/>
            <person name="Kuo A."/>
            <person name="Thoen E."/>
            <person name="Andreopoulos B."/>
            <person name="Lu D."/>
            <person name="Skrede I."/>
            <person name="Drula E."/>
            <person name="Henrissat B."/>
            <person name="Morin E."/>
            <person name="Kohler A."/>
            <person name="Barry K."/>
            <person name="LaButti K."/>
            <person name="Morin E."/>
            <person name="Salamov A."/>
            <person name="Lipzen A."/>
            <person name="Mereny Z."/>
            <person name="Hegedus B."/>
            <person name="Baldrian P."/>
            <person name="Stursova M."/>
            <person name="Weitz H."/>
            <person name="Taylor A."/>
            <person name="Grigoriev I.V."/>
            <person name="Nagy L.G."/>
            <person name="Martin F."/>
            <person name="Kauserud H."/>
        </authorList>
    </citation>
    <scope>NUCLEOTIDE SEQUENCE</scope>
    <source>
        <strain evidence="1">CBHHK188m</strain>
    </source>
</reference>
<name>A0AAD7ND71_9AGAR</name>
<dbReference type="EMBL" id="JARJLG010000064">
    <property type="protein sequence ID" value="KAJ7755341.1"/>
    <property type="molecule type" value="Genomic_DNA"/>
</dbReference>
<dbReference type="AlphaFoldDB" id="A0AAD7ND71"/>
<evidence type="ECO:0000313" key="1">
    <source>
        <dbReference type="EMBL" id="KAJ7755341.1"/>
    </source>
</evidence>
<protein>
    <recommendedName>
        <fullName evidence="3">F-box domain-containing protein</fullName>
    </recommendedName>
</protein>
<comment type="caution">
    <text evidence="1">The sequence shown here is derived from an EMBL/GenBank/DDBJ whole genome shotgun (WGS) entry which is preliminary data.</text>
</comment>
<organism evidence="1 2">
    <name type="scientific">Mycena maculata</name>
    <dbReference type="NCBI Taxonomy" id="230809"/>
    <lineage>
        <taxon>Eukaryota</taxon>
        <taxon>Fungi</taxon>
        <taxon>Dikarya</taxon>
        <taxon>Basidiomycota</taxon>
        <taxon>Agaricomycotina</taxon>
        <taxon>Agaricomycetes</taxon>
        <taxon>Agaricomycetidae</taxon>
        <taxon>Agaricales</taxon>
        <taxon>Marasmiineae</taxon>
        <taxon>Mycenaceae</taxon>
        <taxon>Mycena</taxon>
    </lineage>
</organism>
<evidence type="ECO:0000313" key="2">
    <source>
        <dbReference type="Proteomes" id="UP001215280"/>
    </source>
</evidence>
<sequence length="354" mass="40110">MPVSIPPEILNLIVEQHREDLKQLFSCSLVSKPWLQATRYYLFGEIILYLGGPYEARFLALLGHPLCTFATSVRKFWILPAQERELSKQVNENIAQLAKLTSVRTLRIHRQKMIPPQTLSVLATTFKGVTTLLMAVRFPAFASAVQFMGSFPLLEEVFFEPVRTQPGDFPSGIQMPARLRSVHLHSLCGHERWFADNRVPTLSTLSIENIRPLDDIPRLNEILEIFSTDLRHLTLRFASKTGDFDVQVNLQHNTQLRALEIDLSMLTRRHVLPVISSLRAPHVETIVWRNRRVFNLSADLWAGLDALLADRDAFGMLRSFTIMAKTAACNPRLLMPLCDALGILCGEEDIAAAF</sequence>
<keyword evidence="2" id="KW-1185">Reference proteome</keyword>